<dbReference type="Proteomes" id="UP001642360">
    <property type="component" value="Unassembled WGS sequence"/>
</dbReference>
<proteinExistence type="predicted"/>
<sequence length="119" mass="13583">MAEKKEEITQLMGITKLTHTATYLRMPSFCGKTKMATFNYVLERIMKKIQGWKNIFQSQEGNVEKRKICSKSWKDMTMAKALKGPGFKDFSCFNPTLLAKTSLEIDPQSKLSVGTNYES</sequence>
<evidence type="ECO:0000313" key="2">
    <source>
        <dbReference type="Proteomes" id="UP001642360"/>
    </source>
</evidence>
<reference evidence="1 2" key="1">
    <citation type="submission" date="2024-02" db="EMBL/GenBank/DDBJ databases">
        <authorList>
            <person name="Vignale AGUSTIN F."/>
            <person name="Sosa J E."/>
            <person name="Modenutti C."/>
        </authorList>
    </citation>
    <scope>NUCLEOTIDE SEQUENCE [LARGE SCALE GENOMIC DNA]</scope>
</reference>
<name>A0ABC8RX26_9AQUA</name>
<dbReference type="AlphaFoldDB" id="A0ABC8RX26"/>
<keyword evidence="2" id="KW-1185">Reference proteome</keyword>
<protein>
    <submittedName>
        <fullName evidence="1">Uncharacterized protein</fullName>
    </submittedName>
</protein>
<gene>
    <name evidence="1" type="ORF">ILEXP_LOCUS15122</name>
</gene>
<evidence type="ECO:0000313" key="1">
    <source>
        <dbReference type="EMBL" id="CAK9147238.1"/>
    </source>
</evidence>
<organism evidence="1 2">
    <name type="scientific">Ilex paraguariensis</name>
    <name type="common">yerba mate</name>
    <dbReference type="NCBI Taxonomy" id="185542"/>
    <lineage>
        <taxon>Eukaryota</taxon>
        <taxon>Viridiplantae</taxon>
        <taxon>Streptophyta</taxon>
        <taxon>Embryophyta</taxon>
        <taxon>Tracheophyta</taxon>
        <taxon>Spermatophyta</taxon>
        <taxon>Magnoliopsida</taxon>
        <taxon>eudicotyledons</taxon>
        <taxon>Gunneridae</taxon>
        <taxon>Pentapetalae</taxon>
        <taxon>asterids</taxon>
        <taxon>campanulids</taxon>
        <taxon>Aquifoliales</taxon>
        <taxon>Aquifoliaceae</taxon>
        <taxon>Ilex</taxon>
    </lineage>
</organism>
<accession>A0ABC8RX26</accession>
<dbReference type="EMBL" id="CAUOFW020001658">
    <property type="protein sequence ID" value="CAK9147238.1"/>
    <property type="molecule type" value="Genomic_DNA"/>
</dbReference>
<comment type="caution">
    <text evidence="1">The sequence shown here is derived from an EMBL/GenBank/DDBJ whole genome shotgun (WGS) entry which is preliminary data.</text>
</comment>